<evidence type="ECO:0000313" key="1">
    <source>
        <dbReference type="Proteomes" id="UP000887572"/>
    </source>
</evidence>
<keyword evidence="1" id="KW-1185">Reference proteome</keyword>
<proteinExistence type="predicted"/>
<organism evidence="1 2">
    <name type="scientific">Globodera rostochiensis</name>
    <name type="common">Golden nematode worm</name>
    <name type="synonym">Heterodera rostochiensis</name>
    <dbReference type="NCBI Taxonomy" id="31243"/>
    <lineage>
        <taxon>Eukaryota</taxon>
        <taxon>Metazoa</taxon>
        <taxon>Ecdysozoa</taxon>
        <taxon>Nematoda</taxon>
        <taxon>Chromadorea</taxon>
        <taxon>Rhabditida</taxon>
        <taxon>Tylenchina</taxon>
        <taxon>Tylenchomorpha</taxon>
        <taxon>Tylenchoidea</taxon>
        <taxon>Heteroderidae</taxon>
        <taxon>Heteroderinae</taxon>
        <taxon>Globodera</taxon>
    </lineage>
</organism>
<dbReference type="AlphaFoldDB" id="A0A914I9H4"/>
<evidence type="ECO:0000313" key="2">
    <source>
        <dbReference type="WBParaSite" id="Gr19_v10_g8740.t1"/>
    </source>
</evidence>
<reference evidence="2" key="1">
    <citation type="submission" date="2022-11" db="UniProtKB">
        <authorList>
            <consortium name="WormBaseParasite"/>
        </authorList>
    </citation>
    <scope>IDENTIFICATION</scope>
</reference>
<dbReference type="Proteomes" id="UP000887572">
    <property type="component" value="Unplaced"/>
</dbReference>
<protein>
    <submittedName>
        <fullName evidence="2">Uncharacterized protein</fullName>
    </submittedName>
</protein>
<name>A0A914I9H4_GLORO</name>
<sequence>MNSCPSVPLPYKGRNKLNRSELAKKSCRVKGIALKERCPFNGSAGQSLSFVRPAAALLFISSSNLFFPSSSGGSEDETMIGVKTSQTTEILFWIQKRLHLLMAHAPCVDISPSRPKQTLWQFRHFATQIGHFVKLASETLAPICRAKILAGTWPR</sequence>
<dbReference type="WBParaSite" id="Gr19_v10_g8740.t1">
    <property type="protein sequence ID" value="Gr19_v10_g8740.t1"/>
    <property type="gene ID" value="Gr19_v10_g8740"/>
</dbReference>
<accession>A0A914I9H4</accession>